<name>K2G6L0_9BACI</name>
<keyword evidence="4" id="KW-1185">Reference proteome</keyword>
<dbReference type="AlphaFoldDB" id="K2G6L0"/>
<dbReference type="eggNOG" id="ENOG5033FE2">
    <property type="taxonomic scope" value="Bacteria"/>
</dbReference>
<gene>
    <name evidence="2" type="ORF">AAV35_011295</name>
    <name evidence="3" type="ORF">MJ3_11520</name>
</gene>
<reference evidence="5" key="2">
    <citation type="submission" date="2015-06" db="EMBL/GenBank/DDBJ databases">
        <title>Salimicrobium jeotgali MJ3, isolated from Myulchi jeot, a traditional Korean fermented seafood.</title>
        <authorList>
            <person name="Kim K.H."/>
            <person name="Jeon C.O."/>
            <person name="Jin H.M."/>
        </authorList>
    </citation>
    <scope>NUCLEOTIDE SEQUENCE [LARGE SCALE GENOMIC DNA]</scope>
    <source>
        <strain evidence="5">MJ3</strain>
    </source>
</reference>
<feature type="domain" description="HEPN AbiU2-like" evidence="1">
    <location>
        <begin position="15"/>
        <end position="198"/>
    </location>
</feature>
<protein>
    <recommendedName>
        <fullName evidence="1">HEPN AbiU2-like domain-containing protein</fullName>
    </recommendedName>
</protein>
<reference evidence="2" key="3">
    <citation type="submission" date="2016-11" db="EMBL/GenBank/DDBJ databases">
        <title>Salimicrobium jeotgali MJ3, isolated from Myulchi jeot, a traditional Korean fermented seafood.</title>
        <authorList>
            <person name="Kim K.H."/>
            <person name="Jeon C.O."/>
            <person name="Jin H.M."/>
        </authorList>
    </citation>
    <scope>NUCLEOTIDE SEQUENCE</scope>
    <source>
        <strain evidence="2">MJ3</strain>
    </source>
</reference>
<dbReference type="OrthoDB" id="2972844at2"/>
<evidence type="ECO:0000313" key="2">
    <source>
        <dbReference type="EMBL" id="AKG05305.1"/>
    </source>
</evidence>
<dbReference type="KEGG" id="sje:AAV35_011295"/>
<reference evidence="3 4" key="1">
    <citation type="journal article" date="2012" name="J. Bacteriol.">
        <title>Draft Genome Sequence of Salimicrobium sp. Strain MJ3, Isolated from Myulchi-Jeot, Korean Fermented Seafood.</title>
        <authorList>
            <person name="Lee S.H."/>
            <person name="Jung J.Y."/>
            <person name="Jeon C.O."/>
        </authorList>
    </citation>
    <scope>NUCLEOTIDE SEQUENCE [LARGE SCALE GENOMIC DNA]</scope>
    <source>
        <strain evidence="3 4">MJ3</strain>
    </source>
</reference>
<dbReference type="EMBL" id="CP011361">
    <property type="protein sequence ID" value="AKG05305.1"/>
    <property type="molecule type" value="Genomic_DNA"/>
</dbReference>
<evidence type="ECO:0000313" key="3">
    <source>
        <dbReference type="EMBL" id="EKE30828.1"/>
    </source>
</evidence>
<accession>K2G6L0</accession>
<sequence length="230" mass="27307">MSNTDIKAIFERDKDLLFQEITTLRSYFDLHIHIRKRRNDRLEILNKAPAFFGLVQESLLHSTIVGLSKLFEQRNKNGKTIYKFLNFLEVNHSKIFSENAHFYDSFHNIVYISSDLIESHKAQLKEQNPVLDNLFIWRDKSFAHSDKKYFEDPESLGEDHPITFKQLRELFELATGILNSYESAYNNSYHSTQATNTTDIDTILDYLHKIEPYKREVNQLLREKRRNDEN</sequence>
<dbReference type="Pfam" id="PF18734">
    <property type="entry name" value="HEPN_AbiU2"/>
    <property type="match status" value="1"/>
</dbReference>
<dbReference type="Proteomes" id="UP000011746">
    <property type="component" value="Unassembled WGS sequence"/>
</dbReference>
<organism evidence="3 4">
    <name type="scientific">Salimicrobium jeotgali</name>
    <dbReference type="NCBI Taxonomy" id="1230341"/>
    <lineage>
        <taxon>Bacteria</taxon>
        <taxon>Bacillati</taxon>
        <taxon>Bacillota</taxon>
        <taxon>Bacilli</taxon>
        <taxon>Bacillales</taxon>
        <taxon>Bacillaceae</taxon>
        <taxon>Salimicrobium</taxon>
    </lineage>
</organism>
<dbReference type="RefSeq" id="WP_008591784.1">
    <property type="nucleotide sequence ID" value="NZ_AMPQ01000026.1"/>
</dbReference>
<evidence type="ECO:0000313" key="4">
    <source>
        <dbReference type="Proteomes" id="UP000011746"/>
    </source>
</evidence>
<evidence type="ECO:0000313" key="5">
    <source>
        <dbReference type="Proteomes" id="UP000092654"/>
    </source>
</evidence>
<proteinExistence type="predicted"/>
<dbReference type="EMBL" id="AMPQ01000026">
    <property type="protein sequence ID" value="EKE30828.1"/>
    <property type="molecule type" value="Genomic_DNA"/>
</dbReference>
<evidence type="ECO:0000259" key="1">
    <source>
        <dbReference type="Pfam" id="PF18734"/>
    </source>
</evidence>
<dbReference type="Proteomes" id="UP000092654">
    <property type="component" value="Chromosome"/>
</dbReference>
<dbReference type="InterPro" id="IPR040704">
    <property type="entry name" value="HEPN_AbiU2"/>
</dbReference>